<feature type="domain" description="CCHC-type" evidence="4">
    <location>
        <begin position="329"/>
        <end position="345"/>
    </location>
</feature>
<feature type="coiled-coil region" evidence="2">
    <location>
        <begin position="479"/>
        <end position="513"/>
    </location>
</feature>
<keyword evidence="1" id="KW-0862">Zinc</keyword>
<evidence type="ECO:0000256" key="1">
    <source>
        <dbReference type="PROSITE-ProRule" id="PRU00047"/>
    </source>
</evidence>
<organism evidence="5">
    <name type="scientific">Tanacetum cinerariifolium</name>
    <name type="common">Dalmatian daisy</name>
    <name type="synonym">Chrysanthemum cinerariifolium</name>
    <dbReference type="NCBI Taxonomy" id="118510"/>
    <lineage>
        <taxon>Eukaryota</taxon>
        <taxon>Viridiplantae</taxon>
        <taxon>Streptophyta</taxon>
        <taxon>Embryophyta</taxon>
        <taxon>Tracheophyta</taxon>
        <taxon>Spermatophyta</taxon>
        <taxon>Magnoliopsida</taxon>
        <taxon>eudicotyledons</taxon>
        <taxon>Gunneridae</taxon>
        <taxon>Pentapetalae</taxon>
        <taxon>asterids</taxon>
        <taxon>campanulids</taxon>
        <taxon>Asterales</taxon>
        <taxon>Asteraceae</taxon>
        <taxon>Asteroideae</taxon>
        <taxon>Anthemideae</taxon>
        <taxon>Anthemidinae</taxon>
        <taxon>Tanacetum</taxon>
    </lineage>
</organism>
<proteinExistence type="predicted"/>
<feature type="compositionally biased region" description="Basic and acidic residues" evidence="3">
    <location>
        <begin position="837"/>
        <end position="846"/>
    </location>
</feature>
<evidence type="ECO:0000256" key="3">
    <source>
        <dbReference type="SAM" id="MobiDB-lite"/>
    </source>
</evidence>
<dbReference type="Pfam" id="PF00098">
    <property type="entry name" value="zf-CCHC"/>
    <property type="match status" value="1"/>
</dbReference>
<gene>
    <name evidence="5" type="ORF">Tci_011070</name>
</gene>
<keyword evidence="2" id="KW-0175">Coiled coil</keyword>
<dbReference type="GO" id="GO:0008270">
    <property type="term" value="F:zinc ion binding"/>
    <property type="evidence" value="ECO:0007669"/>
    <property type="project" value="UniProtKB-KW"/>
</dbReference>
<dbReference type="PROSITE" id="PS50158">
    <property type="entry name" value="ZF_CCHC"/>
    <property type="match status" value="1"/>
</dbReference>
<comment type="caution">
    <text evidence="5">The sequence shown here is derived from an EMBL/GenBank/DDBJ whole genome shotgun (WGS) entry which is preliminary data.</text>
</comment>
<sequence>MIPLGQKNTLTVYMILSSADNCSPMLDNDLHDSWKSRTELYMQNREHERMILESVENGLHIWPTIEENRVARTKKYTKLSAAEKIQADCDMKAINIILQGLSGNIYLLVNHHRVTKDLWERVQLLIQDLHTTKFDPVHAYLEQHKLHANEVHLLCERNQDPLAFVANQQMIPPHFNTYPSSYNNPQFNNNFHHLIQPSYLYESQMNHQASSVLQIAYQSSQVSTQPMAESPLVDLGFVVLIFSLRDYPIAYLNKAMAFLTAVASSRFLSTNNQLRTFFNPRNQATMQDGRVIVQQVQGRQWKSYSDTGYKSNATSYEGNNASRQARVIKCYNCQGEGHMAKQCTQPKRLRNATWYKDKPMLAEAHEARKILDVEHLAFLADPGVLDGQAIRTIIQHNAAFQTKDLDTYDSDCNDVSSAKAVLMVHIPNYGLDVILEANKEQNNESVITEHERYKERVKTFEQCLNIDLSSHEKMIDSQIDDMIKEKLALKEQVDSLEQKISKQIKEKECLLQTFTVFKSEFKEKEDKYMKNEIDLKKKADEAFWYHMLNPSTKSSDALTIKIEAPKELPKVSLVNEGLKKFKLHLANFDKVVKIRTTPNARTEVQTVFDQINAVVHQSSVDKQCLEIAKKELLLENDRLLPQIMSQDVLLTVMNSMFLMGEYVNMVELSTTSNSNRPVLYPTRLKCSTSNFGLKPTCNKKNDRISRTPSRNIKNKVDAKPWKVNKKNRAVEPIRDVDVKHSLLNANFICATCDRVDPQSKVLDEQHLKTTATDEGTNTIPGVPDVPIYKSKSKKDSWGDSGEEDEDDESDYVATSDGDGDDNDDDISDNHDDDSDDERMKSDRDEISDPNLSNVDQTEHEEEDVNERVHTHSDYGLTDDEKIREEEKIDDEETIDEEEYDEVTKELYDDVNVNLGNEDTKMTNVDQGASEQQNASQHSGFEQEEEDAHVALTYVFDTQKPGGPTQSLFVSYDFTRKLLNLDNPSPADNEIASLMDTSAHHATTIPKITSRFTTPTPPPPLLFIPLSQKATPILTLTASEITTSLPALPNFTSVFKFNERVTNLEKHLSEIKQVDQYAQALSSIHAIVDRYVDNKLGEAINKTIQAHNFNCREEARIKKREYIELVDSMARKLIKEEVNSQLPLILPQAISDVATPVIEKNVVESLEAAVLTSHLEEIEVRRDDQKLYKFREGDFKRLRLQYIKDMLLLHVQQKLTNLTIDERYDLNVALHMYTRRIVIQRRVEHIQLGVVSYQKKLNLTKPDTYKSNLRNKTAYTSYSDPYGIIYMDQYKKKRLMHTDELHKFSDGMLNDVRSTLHDIVARITMEYLPMRKWNNLDKKSDRVMVQDIDKQLY</sequence>
<dbReference type="SMART" id="SM00343">
    <property type="entry name" value="ZnF_C2HC"/>
    <property type="match status" value="1"/>
</dbReference>
<dbReference type="SUPFAM" id="SSF57756">
    <property type="entry name" value="Retrovirus zinc finger-like domains"/>
    <property type="match status" value="1"/>
</dbReference>
<dbReference type="EMBL" id="BKCJ010001131">
    <property type="protein sequence ID" value="GEU39092.1"/>
    <property type="molecule type" value="Genomic_DNA"/>
</dbReference>
<feature type="compositionally biased region" description="Polar residues" evidence="3">
    <location>
        <begin position="770"/>
        <end position="779"/>
    </location>
</feature>
<dbReference type="GO" id="GO:0003676">
    <property type="term" value="F:nucleic acid binding"/>
    <property type="evidence" value="ECO:0007669"/>
    <property type="project" value="InterPro"/>
</dbReference>
<feature type="compositionally biased region" description="Acidic residues" evidence="3">
    <location>
        <begin position="800"/>
        <end position="810"/>
    </location>
</feature>
<feature type="compositionally biased region" description="Basic and acidic residues" evidence="3">
    <location>
        <begin position="865"/>
        <end position="886"/>
    </location>
</feature>
<feature type="region of interest" description="Disordered" evidence="3">
    <location>
        <begin position="920"/>
        <end position="944"/>
    </location>
</feature>
<reference evidence="5" key="1">
    <citation type="journal article" date="2019" name="Sci. Rep.">
        <title>Draft genome of Tanacetum cinerariifolium, the natural source of mosquito coil.</title>
        <authorList>
            <person name="Yamashiro T."/>
            <person name="Shiraishi A."/>
            <person name="Satake H."/>
            <person name="Nakayama K."/>
        </authorList>
    </citation>
    <scope>NUCLEOTIDE SEQUENCE</scope>
</reference>
<evidence type="ECO:0000259" key="4">
    <source>
        <dbReference type="PROSITE" id="PS50158"/>
    </source>
</evidence>
<evidence type="ECO:0000313" key="5">
    <source>
        <dbReference type="EMBL" id="GEU39092.1"/>
    </source>
</evidence>
<dbReference type="Gene3D" id="4.10.60.10">
    <property type="entry name" value="Zinc finger, CCHC-type"/>
    <property type="match status" value="1"/>
</dbReference>
<feature type="compositionally biased region" description="Acidic residues" evidence="3">
    <location>
        <begin position="817"/>
        <end position="836"/>
    </location>
</feature>
<feature type="compositionally biased region" description="Polar residues" evidence="3">
    <location>
        <begin position="920"/>
        <end position="939"/>
    </location>
</feature>
<protein>
    <recommendedName>
        <fullName evidence="4">CCHC-type domain-containing protein</fullName>
    </recommendedName>
</protein>
<name>A0A6L2JR09_TANCI</name>
<dbReference type="InterPro" id="IPR001878">
    <property type="entry name" value="Znf_CCHC"/>
</dbReference>
<feature type="region of interest" description="Disordered" evidence="3">
    <location>
        <begin position="770"/>
        <end position="895"/>
    </location>
</feature>
<accession>A0A6L2JR09</accession>
<dbReference type="InterPro" id="IPR036875">
    <property type="entry name" value="Znf_CCHC_sf"/>
</dbReference>
<keyword evidence="1" id="KW-0479">Metal-binding</keyword>
<evidence type="ECO:0000256" key="2">
    <source>
        <dbReference type="SAM" id="Coils"/>
    </source>
</evidence>
<keyword evidence="1" id="KW-0863">Zinc-finger</keyword>